<feature type="transmembrane region" description="Helical" evidence="2">
    <location>
        <begin position="21"/>
        <end position="42"/>
    </location>
</feature>
<sequence>MSAATASAGRRRRAAQPSAGTRELAAIGYLLIGAGLATVAAWPVYQTWRLVVVSAVAVAIGLTVASLTRRRAWWVAALAAAGAYLLVAVPVAVPYRTTSVPDLLAGIAEAAGAIVVGWQHLLTLRLPVQEYRASLALWLAVLTAAMLIAARCATAPGRRAVIAVPALTLAVAVGPLLGPAQAGQPWRVGPVELPDPWVTVPVLGFTAVSLVWLTLRPRIARRQAVAAAREAGTGIPLARRLGSGLIRCVVGGTLAALALATGLIVADQTDPAARRSLRADTEPVIAVQAEPSPLDAYRTAFTGDAADQVWLHVQSQTAEGADPVDRLRLAVLDDYDGQHFSTSADTADHRFARVPRSRSAATTATVEIEIDTGYRGLWLPLPAGVLAAPEFQGPRADALAAGYYHSAWADAALITTTDPEGLTGLRATDRYRVTASPVAGGPLGAPTSTSTLDADAHPQLIAWVQSQQLGADEPGLRELVGRLRDRGYLSHWLTEQDARSAATDQSPPTVVPSRSGHSAARIEDLFADLNEQQDKLGADAPTGDLVAAAGDDEQFATAAALIARHLGYESRVVLGWRLTTDDPTLTSCTETCTGGMLAAWVEVRSAAGHWVTLDATPQHTDPPRPVTEGQMLPEHPTRVEPADPAVVRPPSSADDTGDTPPADTDTDEAGTQGWRSILRITGLTLSAIALLAAPVAAIPVAKALRRRSRRTAAVPEVAVVGAWAELSDLCLDLGRPLTGATRISAATATERPAAVALAELTDRAVFGPIPVDRDTSAAAWELVAADRTALAATHSPWARLVAALRPRSLVAAAHPALTRRNRPLAEEEPR</sequence>
<keyword evidence="5" id="KW-1185">Reference proteome</keyword>
<dbReference type="RefSeq" id="WP_168628481.1">
    <property type="nucleotide sequence ID" value="NZ_BONL01000030.1"/>
</dbReference>
<dbReference type="AlphaFoldDB" id="A0A7X6QXQ0"/>
<evidence type="ECO:0000256" key="2">
    <source>
        <dbReference type="SAM" id="Phobius"/>
    </source>
</evidence>
<dbReference type="InterPro" id="IPR038765">
    <property type="entry name" value="Papain-like_cys_pep_sf"/>
</dbReference>
<feature type="transmembrane region" description="Helical" evidence="2">
    <location>
        <begin position="680"/>
        <end position="701"/>
    </location>
</feature>
<reference evidence="4 5" key="1">
    <citation type="submission" date="2020-04" db="EMBL/GenBank/DDBJ databases">
        <title>MicrobeNet Type strains.</title>
        <authorList>
            <person name="Nicholson A.C."/>
        </authorList>
    </citation>
    <scope>NUCLEOTIDE SEQUENCE [LARGE SCALE GENOMIC DNA]</scope>
    <source>
        <strain evidence="4 5">ATCC BAA-788</strain>
    </source>
</reference>
<name>A0A7X6QXQ0_9CELL</name>
<feature type="region of interest" description="Disordered" evidence="1">
    <location>
        <begin position="497"/>
        <end position="516"/>
    </location>
</feature>
<evidence type="ECO:0000313" key="5">
    <source>
        <dbReference type="Proteomes" id="UP000581206"/>
    </source>
</evidence>
<dbReference type="Pfam" id="PF01841">
    <property type="entry name" value="Transglut_core"/>
    <property type="match status" value="1"/>
</dbReference>
<feature type="transmembrane region" description="Helical" evidence="2">
    <location>
        <begin position="197"/>
        <end position="215"/>
    </location>
</feature>
<dbReference type="InterPro" id="IPR002931">
    <property type="entry name" value="Transglutaminase-like"/>
</dbReference>
<feature type="transmembrane region" description="Helical" evidence="2">
    <location>
        <begin position="245"/>
        <end position="266"/>
    </location>
</feature>
<protein>
    <submittedName>
        <fullName evidence="4">Transglutaminase domain-containing protein</fullName>
    </submittedName>
</protein>
<feature type="transmembrane region" description="Helical" evidence="2">
    <location>
        <begin position="160"/>
        <end position="177"/>
    </location>
</feature>
<organism evidence="4 5">
    <name type="scientific">Cellulomonas denverensis</name>
    <dbReference type="NCBI Taxonomy" id="264297"/>
    <lineage>
        <taxon>Bacteria</taxon>
        <taxon>Bacillati</taxon>
        <taxon>Actinomycetota</taxon>
        <taxon>Actinomycetes</taxon>
        <taxon>Micrococcales</taxon>
        <taxon>Cellulomonadaceae</taxon>
        <taxon>Cellulomonas</taxon>
    </lineage>
</organism>
<feature type="transmembrane region" description="Helical" evidence="2">
    <location>
        <begin position="72"/>
        <end position="93"/>
    </location>
</feature>
<dbReference type="Proteomes" id="UP000581206">
    <property type="component" value="Unassembled WGS sequence"/>
</dbReference>
<comment type="caution">
    <text evidence="4">The sequence shown here is derived from an EMBL/GenBank/DDBJ whole genome shotgun (WGS) entry which is preliminary data.</text>
</comment>
<keyword evidence="2" id="KW-1133">Transmembrane helix</keyword>
<evidence type="ECO:0000256" key="1">
    <source>
        <dbReference type="SAM" id="MobiDB-lite"/>
    </source>
</evidence>
<feature type="transmembrane region" description="Helical" evidence="2">
    <location>
        <begin position="48"/>
        <end position="65"/>
    </location>
</feature>
<dbReference type="SUPFAM" id="SSF54001">
    <property type="entry name" value="Cysteine proteinases"/>
    <property type="match status" value="1"/>
</dbReference>
<dbReference type="Gene3D" id="3.10.620.30">
    <property type="match status" value="1"/>
</dbReference>
<proteinExistence type="predicted"/>
<keyword evidence="2" id="KW-0812">Transmembrane</keyword>
<evidence type="ECO:0000259" key="3">
    <source>
        <dbReference type="Pfam" id="PF01841"/>
    </source>
</evidence>
<feature type="region of interest" description="Disordered" evidence="1">
    <location>
        <begin position="614"/>
        <end position="671"/>
    </location>
</feature>
<feature type="transmembrane region" description="Helical" evidence="2">
    <location>
        <begin position="135"/>
        <end position="153"/>
    </location>
</feature>
<feature type="domain" description="Transglutaminase-like" evidence="3">
    <location>
        <begin position="541"/>
        <end position="615"/>
    </location>
</feature>
<dbReference type="EMBL" id="JAAXOX010000001">
    <property type="protein sequence ID" value="NKY21382.1"/>
    <property type="molecule type" value="Genomic_DNA"/>
</dbReference>
<evidence type="ECO:0000313" key="4">
    <source>
        <dbReference type="EMBL" id="NKY21382.1"/>
    </source>
</evidence>
<accession>A0A7X6QXQ0</accession>
<gene>
    <name evidence="4" type="ORF">HGA03_01735</name>
</gene>
<keyword evidence="2" id="KW-0472">Membrane</keyword>